<dbReference type="PANTHER" id="PTHR14134:SF2">
    <property type="entry name" value="E3 UBIQUITIN-PROTEIN LIGASE RAD18"/>
    <property type="match status" value="1"/>
</dbReference>
<comment type="caution">
    <text evidence="3">The sequence shown here is derived from an EMBL/GenBank/DDBJ whole genome shotgun (WGS) entry which is preliminary data.</text>
</comment>
<dbReference type="InterPro" id="IPR013083">
    <property type="entry name" value="Znf_RING/FYVE/PHD"/>
</dbReference>
<dbReference type="PROSITE" id="PS50089">
    <property type="entry name" value="ZF_RING_2"/>
    <property type="match status" value="1"/>
</dbReference>
<reference evidence="3" key="1">
    <citation type="submission" date="2023-03" db="EMBL/GenBank/DDBJ databases">
        <title>Massive genome expansion in bonnet fungi (Mycena s.s.) driven by repeated elements and novel gene families across ecological guilds.</title>
        <authorList>
            <consortium name="Lawrence Berkeley National Laboratory"/>
            <person name="Harder C.B."/>
            <person name="Miyauchi S."/>
            <person name="Viragh M."/>
            <person name="Kuo A."/>
            <person name="Thoen E."/>
            <person name="Andreopoulos B."/>
            <person name="Lu D."/>
            <person name="Skrede I."/>
            <person name="Drula E."/>
            <person name="Henrissat B."/>
            <person name="Morin E."/>
            <person name="Kohler A."/>
            <person name="Barry K."/>
            <person name="LaButti K."/>
            <person name="Morin E."/>
            <person name="Salamov A."/>
            <person name="Lipzen A."/>
            <person name="Mereny Z."/>
            <person name="Hegedus B."/>
            <person name="Baldrian P."/>
            <person name="Stursova M."/>
            <person name="Weitz H."/>
            <person name="Taylor A."/>
            <person name="Grigoriev I.V."/>
            <person name="Nagy L.G."/>
            <person name="Martin F."/>
            <person name="Kauserud H."/>
        </authorList>
    </citation>
    <scope>NUCLEOTIDE SEQUENCE</scope>
    <source>
        <strain evidence="3">CBHHK188m</strain>
    </source>
</reference>
<dbReference type="SMART" id="SM00184">
    <property type="entry name" value="RING"/>
    <property type="match status" value="1"/>
</dbReference>
<evidence type="ECO:0000256" key="1">
    <source>
        <dbReference type="PROSITE-ProRule" id="PRU00175"/>
    </source>
</evidence>
<evidence type="ECO:0000259" key="2">
    <source>
        <dbReference type="PROSITE" id="PS50089"/>
    </source>
</evidence>
<dbReference type="Pfam" id="PF13923">
    <property type="entry name" value="zf-C3HC4_2"/>
    <property type="match status" value="1"/>
</dbReference>
<keyword evidence="4" id="KW-1185">Reference proteome</keyword>
<organism evidence="3 4">
    <name type="scientific">Mycena maculata</name>
    <dbReference type="NCBI Taxonomy" id="230809"/>
    <lineage>
        <taxon>Eukaryota</taxon>
        <taxon>Fungi</taxon>
        <taxon>Dikarya</taxon>
        <taxon>Basidiomycota</taxon>
        <taxon>Agaricomycotina</taxon>
        <taxon>Agaricomycetes</taxon>
        <taxon>Agaricomycetidae</taxon>
        <taxon>Agaricales</taxon>
        <taxon>Marasmiineae</taxon>
        <taxon>Mycenaceae</taxon>
        <taxon>Mycena</taxon>
    </lineage>
</organism>
<proteinExistence type="predicted"/>
<evidence type="ECO:0000313" key="3">
    <source>
        <dbReference type="EMBL" id="KAJ7780827.1"/>
    </source>
</evidence>
<dbReference type="Gene3D" id="3.30.40.10">
    <property type="entry name" value="Zinc/RING finger domain, C3HC4 (zinc finger)"/>
    <property type="match status" value="1"/>
</dbReference>
<gene>
    <name evidence="3" type="ORF">DFH07DRAFT_765312</name>
</gene>
<sequence length="301" mass="33398">MSLDNGFAGCVQVRPNRRPPLVGNADNPFLVNNDGLVVRSLNELLAPDLPRCSGSVRTGKENIDPLLPLAAARERRRSNTYAPTATVVHGQTKPKPRRRQSFFGPPSTIIQRTQLVNGKLVTLSDAEFSNALALAEAHAAYRMEGYRVPSRRLTNSTAPGATRIRFGPLANAAARAAVRMGYCLPRQVPLTDHELYLGARRPQFLTTVHRHLECTLCKGIKSHPVMYQCGHGHCYVCARKALENSWKCPDCPAEIQERPVIDYPSEDAIARAHPERMDRSFVTYSWDGLIFPEPRIVPSSP</sequence>
<dbReference type="InterPro" id="IPR039577">
    <property type="entry name" value="Rad18"/>
</dbReference>
<feature type="domain" description="RING-type" evidence="2">
    <location>
        <begin position="214"/>
        <end position="251"/>
    </location>
</feature>
<dbReference type="GO" id="GO:0003697">
    <property type="term" value="F:single-stranded DNA binding"/>
    <property type="evidence" value="ECO:0007669"/>
    <property type="project" value="InterPro"/>
</dbReference>
<dbReference type="GO" id="GO:0006301">
    <property type="term" value="P:DNA damage tolerance"/>
    <property type="evidence" value="ECO:0007669"/>
    <property type="project" value="InterPro"/>
</dbReference>
<accession>A0AAD7K8Y4</accession>
<protein>
    <recommendedName>
        <fullName evidence="2">RING-type domain-containing protein</fullName>
    </recommendedName>
</protein>
<dbReference type="GO" id="GO:0005634">
    <property type="term" value="C:nucleus"/>
    <property type="evidence" value="ECO:0007669"/>
    <property type="project" value="TreeGrafter"/>
</dbReference>
<keyword evidence="1" id="KW-0862">Zinc</keyword>
<dbReference type="GO" id="GO:0061630">
    <property type="term" value="F:ubiquitin protein ligase activity"/>
    <property type="evidence" value="ECO:0007669"/>
    <property type="project" value="InterPro"/>
</dbReference>
<dbReference type="SUPFAM" id="SSF57850">
    <property type="entry name" value="RING/U-box"/>
    <property type="match status" value="1"/>
</dbReference>
<dbReference type="GO" id="GO:0097505">
    <property type="term" value="C:Rad6-Rad18 complex"/>
    <property type="evidence" value="ECO:0007669"/>
    <property type="project" value="TreeGrafter"/>
</dbReference>
<keyword evidence="1" id="KW-0863">Zinc-finger</keyword>
<dbReference type="GO" id="GO:0006513">
    <property type="term" value="P:protein monoubiquitination"/>
    <property type="evidence" value="ECO:0007669"/>
    <property type="project" value="InterPro"/>
</dbReference>
<keyword evidence="1" id="KW-0479">Metal-binding</keyword>
<dbReference type="Proteomes" id="UP001215280">
    <property type="component" value="Unassembled WGS sequence"/>
</dbReference>
<name>A0AAD7K8Y4_9AGAR</name>
<evidence type="ECO:0000313" key="4">
    <source>
        <dbReference type="Proteomes" id="UP001215280"/>
    </source>
</evidence>
<dbReference type="AlphaFoldDB" id="A0AAD7K8Y4"/>
<dbReference type="GO" id="GO:0008270">
    <property type="term" value="F:zinc ion binding"/>
    <property type="evidence" value="ECO:0007669"/>
    <property type="project" value="UniProtKB-KW"/>
</dbReference>
<dbReference type="InterPro" id="IPR001841">
    <property type="entry name" value="Znf_RING"/>
</dbReference>
<dbReference type="PANTHER" id="PTHR14134">
    <property type="entry name" value="E3 UBIQUITIN-PROTEIN LIGASE RAD18"/>
    <property type="match status" value="1"/>
</dbReference>
<dbReference type="EMBL" id="JARJLG010000005">
    <property type="protein sequence ID" value="KAJ7780827.1"/>
    <property type="molecule type" value="Genomic_DNA"/>
</dbReference>